<comment type="caution">
    <text evidence="1">The sequence shown here is derived from an EMBL/GenBank/DDBJ whole genome shotgun (WGS) entry which is preliminary data.</text>
</comment>
<dbReference type="AlphaFoldDB" id="A0A2P6NTB9"/>
<dbReference type="InParanoid" id="A0A2P6NTB9"/>
<sequence length="107" mass="11634">MGVCLRFSEVKLLKLYRPNVHLIIITCLKGSNSSSENFFLESSASSSQILLSNTIRISPCGSTTSETHACACAGPSPWKNSLQSLGTAPEFRDFSFRLFCSLVVNPS</sequence>
<gene>
    <name evidence="1" type="ORF">PROFUN_01479</name>
</gene>
<accession>A0A2P6NTB9</accession>
<protein>
    <submittedName>
        <fullName evidence="1">Uncharacterized protein</fullName>
    </submittedName>
</protein>
<dbReference type="Proteomes" id="UP000241769">
    <property type="component" value="Unassembled WGS sequence"/>
</dbReference>
<dbReference type="EMBL" id="MDYQ01000022">
    <property type="protein sequence ID" value="PRP87217.1"/>
    <property type="molecule type" value="Genomic_DNA"/>
</dbReference>
<proteinExistence type="predicted"/>
<evidence type="ECO:0000313" key="1">
    <source>
        <dbReference type="EMBL" id="PRP87217.1"/>
    </source>
</evidence>
<organism evidence="1 2">
    <name type="scientific">Planoprotostelium fungivorum</name>
    <dbReference type="NCBI Taxonomy" id="1890364"/>
    <lineage>
        <taxon>Eukaryota</taxon>
        <taxon>Amoebozoa</taxon>
        <taxon>Evosea</taxon>
        <taxon>Variosea</taxon>
        <taxon>Cavosteliida</taxon>
        <taxon>Cavosteliaceae</taxon>
        <taxon>Planoprotostelium</taxon>
    </lineage>
</organism>
<keyword evidence="2" id="KW-1185">Reference proteome</keyword>
<reference evidence="1 2" key="1">
    <citation type="journal article" date="2018" name="Genome Biol. Evol.">
        <title>Multiple Roots of Fruiting Body Formation in Amoebozoa.</title>
        <authorList>
            <person name="Hillmann F."/>
            <person name="Forbes G."/>
            <person name="Novohradska S."/>
            <person name="Ferling I."/>
            <person name="Riege K."/>
            <person name="Groth M."/>
            <person name="Westermann M."/>
            <person name="Marz M."/>
            <person name="Spaller T."/>
            <person name="Winckler T."/>
            <person name="Schaap P."/>
            <person name="Glockner G."/>
        </authorList>
    </citation>
    <scope>NUCLEOTIDE SEQUENCE [LARGE SCALE GENOMIC DNA]</scope>
    <source>
        <strain evidence="1 2">Jena</strain>
    </source>
</reference>
<name>A0A2P6NTB9_9EUKA</name>
<evidence type="ECO:0000313" key="2">
    <source>
        <dbReference type="Proteomes" id="UP000241769"/>
    </source>
</evidence>